<evidence type="ECO:0000259" key="3">
    <source>
        <dbReference type="PROSITE" id="PS50110"/>
    </source>
</evidence>
<dbReference type="AlphaFoldDB" id="A0A0C2HRE4"/>
<evidence type="ECO:0000256" key="2">
    <source>
        <dbReference type="PROSITE-ProRule" id="PRU00169"/>
    </source>
</evidence>
<dbReference type="EMBL" id="JWJD01000016">
    <property type="protein sequence ID" value="KIH75352.1"/>
    <property type="molecule type" value="Genomic_DNA"/>
</dbReference>
<keyword evidence="5" id="KW-1185">Reference proteome</keyword>
<evidence type="ECO:0000256" key="1">
    <source>
        <dbReference type="ARBA" id="ARBA00022553"/>
    </source>
</evidence>
<name>A0A0C2HRE4_9BACT</name>
<sequence>MRILIVEDDFTSRRLMHKLLENLGECDLAVNGAEAVAAFEAAHRDGRPYRLICLDIMMPEMDGQDVLKLIRRREGELGVAPRHEARVIMTTALDQPRDVVEAFYRGGCTDYLVKPIDKKTLLEKLRECKVIVG</sequence>
<dbReference type="PANTHER" id="PTHR43719">
    <property type="entry name" value="TWO-COMPONENT HISTIDINE KINASE"/>
    <property type="match status" value="1"/>
</dbReference>
<dbReference type="InterPro" id="IPR050956">
    <property type="entry name" value="2C_system_His_kinase"/>
</dbReference>
<dbReference type="InterPro" id="IPR001789">
    <property type="entry name" value="Sig_transdc_resp-reg_receiver"/>
</dbReference>
<comment type="caution">
    <text evidence="4">The sequence shown here is derived from an EMBL/GenBank/DDBJ whole genome shotgun (WGS) entry which is preliminary data.</text>
</comment>
<dbReference type="Gene3D" id="3.40.50.2300">
    <property type="match status" value="1"/>
</dbReference>
<proteinExistence type="predicted"/>
<organism evidence="4 5">
    <name type="scientific">Geoalkalibacter ferrihydriticus DSM 17813</name>
    <dbReference type="NCBI Taxonomy" id="1121915"/>
    <lineage>
        <taxon>Bacteria</taxon>
        <taxon>Pseudomonadati</taxon>
        <taxon>Thermodesulfobacteriota</taxon>
        <taxon>Desulfuromonadia</taxon>
        <taxon>Desulfuromonadales</taxon>
        <taxon>Geoalkalibacteraceae</taxon>
        <taxon>Geoalkalibacter</taxon>
    </lineage>
</organism>
<dbReference type="SUPFAM" id="SSF52172">
    <property type="entry name" value="CheY-like"/>
    <property type="match status" value="1"/>
</dbReference>
<dbReference type="SMART" id="SM00448">
    <property type="entry name" value="REC"/>
    <property type="match status" value="1"/>
</dbReference>
<keyword evidence="1 2" id="KW-0597">Phosphoprotein</keyword>
<dbReference type="RefSeq" id="WP_040101305.1">
    <property type="nucleotide sequence ID" value="NZ_JWJD01000016.1"/>
</dbReference>
<dbReference type="Pfam" id="PF00072">
    <property type="entry name" value="Response_reg"/>
    <property type="match status" value="1"/>
</dbReference>
<feature type="domain" description="Response regulatory" evidence="3">
    <location>
        <begin position="2"/>
        <end position="129"/>
    </location>
</feature>
<evidence type="ECO:0000313" key="5">
    <source>
        <dbReference type="Proteomes" id="UP000035068"/>
    </source>
</evidence>
<dbReference type="Proteomes" id="UP000035068">
    <property type="component" value="Unassembled WGS sequence"/>
</dbReference>
<dbReference type="GO" id="GO:0000160">
    <property type="term" value="P:phosphorelay signal transduction system"/>
    <property type="evidence" value="ECO:0007669"/>
    <property type="project" value="InterPro"/>
</dbReference>
<dbReference type="InterPro" id="IPR011006">
    <property type="entry name" value="CheY-like_superfamily"/>
</dbReference>
<accession>A0A0C2HRE4</accession>
<protein>
    <submittedName>
        <fullName evidence="4">Chemotaxis protein CheY</fullName>
    </submittedName>
</protein>
<feature type="modified residue" description="4-aspartylphosphate" evidence="2">
    <location>
        <position position="55"/>
    </location>
</feature>
<evidence type="ECO:0000313" key="4">
    <source>
        <dbReference type="EMBL" id="KIH75352.1"/>
    </source>
</evidence>
<dbReference type="PROSITE" id="PS50110">
    <property type="entry name" value="RESPONSE_REGULATORY"/>
    <property type="match status" value="1"/>
</dbReference>
<gene>
    <name evidence="4" type="ORF">GFER_17230</name>
</gene>
<reference evidence="4 5" key="1">
    <citation type="submission" date="2014-12" db="EMBL/GenBank/DDBJ databases">
        <title>Genomes of Geoalkalibacter ferrihydriticus and Geoalkalibacter subterraneus, two haloalkaliphilic metal-reducing members of the Geobacteraceae.</title>
        <authorList>
            <person name="Badalamenti J.P."/>
            <person name="Torres C.I."/>
            <person name="Krajmalnik-Brown R."/>
            <person name="Bond D.R."/>
        </authorList>
    </citation>
    <scope>NUCLEOTIDE SEQUENCE [LARGE SCALE GENOMIC DNA]</scope>
    <source>
        <strain evidence="4 5">DSM 17813</strain>
    </source>
</reference>
<dbReference type="PANTHER" id="PTHR43719:SF28">
    <property type="entry name" value="PEROXIDE STRESS-ACTIVATED HISTIDINE KINASE MAK1-RELATED"/>
    <property type="match status" value="1"/>
</dbReference>
<dbReference type="CDD" id="cd17546">
    <property type="entry name" value="REC_hyHK_CKI1_RcsC-like"/>
    <property type="match status" value="1"/>
</dbReference>